<name>A0A7W7QKS5_9ACTN</name>
<evidence type="ECO:0000313" key="3">
    <source>
        <dbReference type="Proteomes" id="UP000552644"/>
    </source>
</evidence>
<evidence type="ECO:0000313" key="2">
    <source>
        <dbReference type="EMBL" id="MBB4915384.1"/>
    </source>
</evidence>
<feature type="region of interest" description="Disordered" evidence="1">
    <location>
        <begin position="1487"/>
        <end position="1509"/>
    </location>
</feature>
<sequence length="1656" mass="177941">MNGDMPTAGAATGAAKEDGARELCELLGAGAVLPPGTEGGGERAVALTARAYRHPGLDDRVVVRLVTEDLGAAEDAAAGFLGLEAAGEPAVVGVGLRRSLGFPEWVLVHHPRDGHHALAVVPELERTARQTRTKPKAALDAYLRLAAQLAGSLPHFLPTFFEQAGRAFLAADNTTYAAQMFGQARKAEAEHGLPVDEERLDAVFLEFALAGALPVKALSGYAKELTARVPAQEALRRFRALCVRRTAGGLAPSTQMAGDLRRLARAAGMDADAEEQDYLAELLDMPATAGAPLGWWKAHRAALVALGRREGSVRGALLNLMPRSDERQMPFLWLEILEESGADAGLCDGEVPAEERPRDGVAGWLGRFQRLWSPGWQAEPRLTGLHTLVERAAERLRTELAETDETLTIKLDVDLLDLLLTEKVPVTDPADDAWLLLEPWARGEGQRDLLALAADPRFTAAFDEAADRFCDDEDGRRAVRMLAASPGGRPMLTRWMRGVAGRSFTAGLPQLPDALRRLTWLPAEGLVLAAEEVAAVAGADLAAELARTLRGGLVDELGWPAWEEAIAALVSPKDLDEIEVADAWPHLIVSGPAQARVIGTEGTVLVHDLRRPPTDVYGDPGFHYVDGELLVYWNAHGSGDQLRGYWHSSAGSVRGLQGRAGVWALRNDLVTLPLPGGGRTTGTGVIHQGDTVVPARGHLIGDGTSYWVPEQQGEGWREYDPVSGAYGRPGLPGFLADAVRSAPQGSVFESGWLLPIASPEATPAAVPVGGLLGWRVVRLPGGGLRGEDLAGRVVTLPGSRETLSGAVTFPGDDRPRALVESYPKIKIVDPEGVVVADVTTGRSPGMFAAGTAMLPPPRYWRCLRPRDPEGSLALRRIDDETAVALLKAAVCAECERQGQPAQAVQEELHAQIRTLLPQVRDEALVAGIAGVARFAATQQITLDTVATRLNRDLAGGDEDQRPYGPSDQVLVRALNGLGVPGPWWYGNACHDAFRQLRTVGTALRAASADAVPQERPTTAEQGVRLHFDGPQLPDTSLRWEPLLDHCAAVAYRAVSDAFEPGHTEAMHDLLREIGALGLGSATDPATWRRLSLHLDDTWLVEPGGNRREGTWCGVLPLQDGAFIAFQDNSLDSGGCAFTALFHDPSGRFEVPSPYTTRSSAPVGEDREDGWIGGLLALRAEHGPVPWRPEAAEEFARLTGVTLTTARLVVAGLPYVDSHDRGFLPTAVRNALGMKAADAVVARDELRELDATVRRQVVAALLPADPATLWTDGPDVAAAARVWNTRVGRRAAVPEWIVSEASRAVRSPWEPSRALPALLDPASAPELSGDLRWRVHRDRVSPIEEGTVGFTESTLVSVVAVMAWLAHRLPAGDPVRAVLPTALTAVRDRLANPDLMLSLGRYVNLPGFRKVAGTPSEVADGWERYGAVIMATHDNQPAPGIRMALLDASGEDPYLPALRALAGEAGAPFPVELALRAARDPRFEALLADPGDPAAGERAADGTWWPQDPGRSVPELVSEVTAEHGIGADAATLYLILLAMPDPADRNVARWTGWKPARLKTARAELAATDLVVEASRVRAGRSLFLPGAWTDLRTPRLPFEQWKAPLYDLISGESAQLGVVVPIEPAATLYARAWRRVRDGDVPRFDELRIRRGRRR</sequence>
<dbReference type="RefSeq" id="WP_312863626.1">
    <property type="nucleotide sequence ID" value="NZ_JACHJP010000002.1"/>
</dbReference>
<dbReference type="Proteomes" id="UP000552644">
    <property type="component" value="Unassembled WGS sequence"/>
</dbReference>
<evidence type="ECO:0008006" key="4">
    <source>
        <dbReference type="Google" id="ProtNLM"/>
    </source>
</evidence>
<keyword evidence="3" id="KW-1185">Reference proteome</keyword>
<accession>A0A7W7QKS5</accession>
<organism evidence="2 3">
    <name type="scientific">Streptosporangium saharense</name>
    <dbReference type="NCBI Taxonomy" id="1706840"/>
    <lineage>
        <taxon>Bacteria</taxon>
        <taxon>Bacillati</taxon>
        <taxon>Actinomycetota</taxon>
        <taxon>Actinomycetes</taxon>
        <taxon>Streptosporangiales</taxon>
        <taxon>Streptosporangiaceae</taxon>
        <taxon>Streptosporangium</taxon>
    </lineage>
</organism>
<evidence type="ECO:0000256" key="1">
    <source>
        <dbReference type="SAM" id="MobiDB-lite"/>
    </source>
</evidence>
<protein>
    <recommendedName>
        <fullName evidence="4">DNA-binding protein</fullName>
    </recommendedName>
</protein>
<dbReference type="EMBL" id="JACHJP010000002">
    <property type="protein sequence ID" value="MBB4915384.1"/>
    <property type="molecule type" value="Genomic_DNA"/>
</dbReference>
<gene>
    <name evidence="2" type="ORF">FHS44_002469</name>
</gene>
<reference evidence="2 3" key="1">
    <citation type="submission" date="2020-08" db="EMBL/GenBank/DDBJ databases">
        <title>Genomic Encyclopedia of Type Strains, Phase III (KMG-III): the genomes of soil and plant-associated and newly described type strains.</title>
        <authorList>
            <person name="Whitman W."/>
        </authorList>
    </citation>
    <scope>NUCLEOTIDE SEQUENCE [LARGE SCALE GENOMIC DNA]</scope>
    <source>
        <strain evidence="2 3">CECT 8840</strain>
    </source>
</reference>
<comment type="caution">
    <text evidence="2">The sequence shown here is derived from an EMBL/GenBank/DDBJ whole genome shotgun (WGS) entry which is preliminary data.</text>
</comment>
<proteinExistence type="predicted"/>